<dbReference type="Gene3D" id="2.60.40.10">
    <property type="entry name" value="Immunoglobulins"/>
    <property type="match status" value="5"/>
</dbReference>
<dbReference type="AGR" id="ZFIN:ZDB-GENE-110411-199"/>
<dbReference type="PANTHER" id="PTHR21063">
    <property type="entry name" value="LFA-3"/>
    <property type="match status" value="1"/>
</dbReference>
<dbReference type="Proteomes" id="UP000000437">
    <property type="component" value="Chromosome 22"/>
</dbReference>
<dbReference type="SUPFAM" id="SSF48726">
    <property type="entry name" value="Immunoglobulin"/>
    <property type="match status" value="5"/>
</dbReference>
<dbReference type="RefSeq" id="XP_021325211.2">
    <property type="nucleotide sequence ID" value="XM_021469536.3"/>
</dbReference>
<name>A0A8M9PSA9_DANRE</name>
<dbReference type="InterPro" id="IPR013783">
    <property type="entry name" value="Ig-like_fold"/>
</dbReference>
<accession>A0A8M9PSA9</accession>
<dbReference type="SMART" id="SM00409">
    <property type="entry name" value="IG"/>
    <property type="match status" value="4"/>
</dbReference>
<dbReference type="ZFIN" id="ZDB-GENE-110411-199">
    <property type="gene designation" value="si:ch211-274k16.2"/>
</dbReference>
<dbReference type="InterPro" id="IPR003599">
    <property type="entry name" value="Ig_sub"/>
</dbReference>
<reference evidence="2" key="1">
    <citation type="submission" date="2025-08" db="UniProtKB">
        <authorList>
            <consortium name="RefSeq"/>
        </authorList>
    </citation>
    <scope>IDENTIFICATION</scope>
    <source>
        <strain evidence="2">Tuebingen</strain>
        <tissue evidence="2">Fibroblasts and whole tissue</tissue>
    </source>
</reference>
<dbReference type="OrthoDB" id="8819457at2759"/>
<dbReference type="AlphaFoldDB" id="A0A8M9PSA9"/>
<gene>
    <name evidence="2 3" type="primary">si:ch211-274k16.2</name>
</gene>
<organism evidence="1 2">
    <name type="scientific">Danio rerio</name>
    <name type="common">Zebrafish</name>
    <name type="synonym">Brachydanio rerio</name>
    <dbReference type="NCBI Taxonomy" id="7955"/>
    <lineage>
        <taxon>Eukaryota</taxon>
        <taxon>Metazoa</taxon>
        <taxon>Chordata</taxon>
        <taxon>Craniata</taxon>
        <taxon>Vertebrata</taxon>
        <taxon>Euteleostomi</taxon>
        <taxon>Actinopterygii</taxon>
        <taxon>Neopterygii</taxon>
        <taxon>Teleostei</taxon>
        <taxon>Ostariophysi</taxon>
        <taxon>Cypriniformes</taxon>
        <taxon>Danionidae</taxon>
        <taxon>Danioninae</taxon>
        <taxon>Danio</taxon>
    </lineage>
</organism>
<dbReference type="PANTHER" id="PTHR21063:SF4">
    <property type="entry name" value="CD48 ANTIGEN-RELATED"/>
    <property type="match status" value="1"/>
</dbReference>
<evidence type="ECO:0000313" key="3">
    <source>
        <dbReference type="ZFIN" id="ZDB-GENE-110411-199"/>
    </source>
</evidence>
<protein>
    <submittedName>
        <fullName evidence="2">Uncharacterized protein si:ch211-274k16.2 isoform X1</fullName>
    </submittedName>
</protein>
<dbReference type="InterPro" id="IPR007110">
    <property type="entry name" value="Ig-like_dom"/>
</dbReference>
<dbReference type="PROSITE" id="PS50835">
    <property type="entry name" value="IG_LIKE"/>
    <property type="match status" value="1"/>
</dbReference>
<keyword evidence="1" id="KW-1185">Reference proteome</keyword>
<sequence length="606" mass="66722">MPYKGTVRLMKMLTRLVLFCLCCCHLADAVKSVSVTEGDSVTLNSDLTELPTGRLIMWKFEPNGNLLAKIDLTSKLISIFDKGEFRGRLKVDNQTASLTITDSKKTDAGVYIMSISHNIKRTFLFNVTVYARLPVPVIISESPPNSSSSSSSVQYCSVLCSVVNVSAASLSWYKGNRLLSSISVSDLNNSFPLHMECLDGSYSCVVSNPISNQTQHVNNTEHCQPCSGASGEIVESVSVTVGDSLTLHTKVNQMELGSVLEWRFEKKMIALINSDPNKITHVITNTSDRLELNRQSGNLKIMNVKMADSGLYELDIISPSGSTSNIFNVIVINKASDGVRVESVRERDSVILPTGLNQIRRDDRLTWKFEGTIIAQINQTGIFPHDVLDGRFKNRLHLNPWTGSLTITNVKSNTSGEYVLDISKSSSGFTTHKTFSVTTIDGDNMVSTTEGTTVILASGVFEIHQDDVIIWRSEHGDSVIAKISNGTFSTFDGADGRFRDTLKLDHQTGSLTIRNIKTEHAGLYHMDMIGSRRTVFKRISLSVCPRDWSVCLIAVVAVAFLLLVLAGVILVRGKMGCCCSDHGEKRTEDGMKIMELKGKGRKMNRI</sequence>
<evidence type="ECO:0000313" key="2">
    <source>
        <dbReference type="RefSeq" id="XP_021325211.2"/>
    </source>
</evidence>
<evidence type="ECO:0000313" key="1">
    <source>
        <dbReference type="Proteomes" id="UP000000437"/>
    </source>
</evidence>
<proteinExistence type="predicted"/>
<dbReference type="FunCoup" id="A0A8M9PSA9">
    <property type="interactions" value="33"/>
</dbReference>
<dbReference type="InterPro" id="IPR036179">
    <property type="entry name" value="Ig-like_dom_sf"/>
</dbReference>